<comment type="caution">
    <text evidence="2">The sequence shown here is derived from an EMBL/GenBank/DDBJ whole genome shotgun (WGS) entry which is preliminary data.</text>
</comment>
<accession>J0NHC2</accession>
<dbReference type="Proteomes" id="UP000002941">
    <property type="component" value="Unassembled WGS sequence"/>
</dbReference>
<evidence type="ECO:0000313" key="3">
    <source>
        <dbReference type="Proteomes" id="UP000002941"/>
    </source>
</evidence>
<gene>
    <name evidence="2" type="ORF">HMPREF1318_1697</name>
</gene>
<reference evidence="2 3" key="1">
    <citation type="submission" date="2012-05" db="EMBL/GenBank/DDBJ databases">
        <authorList>
            <person name="Harkins D.M."/>
            <person name="Madupu R."/>
            <person name="Durkin A.S."/>
            <person name="Torralba M."/>
            <person name="Methe B."/>
            <person name="Sutton G.G."/>
            <person name="Nelson K.E."/>
        </authorList>
    </citation>
    <scope>NUCLEOTIDE SEQUENCE [LARGE SCALE GENOMIC DNA]</scope>
    <source>
        <strain evidence="2 3">F0489</strain>
    </source>
</reference>
<proteinExistence type="predicted"/>
<name>J0NHC2_9ACTO</name>
<protein>
    <submittedName>
        <fullName evidence="2">Uncharacterized protein</fullName>
    </submittedName>
</protein>
<dbReference type="eggNOG" id="ENOG502ZE12">
    <property type="taxonomic scope" value="Bacteria"/>
</dbReference>
<evidence type="ECO:0000313" key="2">
    <source>
        <dbReference type="EMBL" id="EJF46494.1"/>
    </source>
</evidence>
<keyword evidence="1" id="KW-0472">Membrane</keyword>
<dbReference type="RefSeq" id="WP_008730585.1">
    <property type="nucleotide sequence ID" value="NZ_AKFT01000058.1"/>
</dbReference>
<feature type="transmembrane region" description="Helical" evidence="1">
    <location>
        <begin position="29"/>
        <end position="52"/>
    </location>
</feature>
<sequence length="110" mass="10926">MIPIASDVNFKGGWDTLIAAIEASAGSTALFTVLAVAGAVLVIGAVAAHLIAKRRGGNLFGGQDTTKVGGAIIAGSLLAAPKVVIPGVLWLVDLIANAVIQVLRNGGVSI</sequence>
<keyword evidence="1" id="KW-1133">Transmembrane helix</keyword>
<organism evidence="2 3">
    <name type="scientific">Actinomyces massiliensis F0489</name>
    <dbReference type="NCBI Taxonomy" id="1125718"/>
    <lineage>
        <taxon>Bacteria</taxon>
        <taxon>Bacillati</taxon>
        <taxon>Actinomycetota</taxon>
        <taxon>Actinomycetes</taxon>
        <taxon>Actinomycetales</taxon>
        <taxon>Actinomycetaceae</taxon>
        <taxon>Actinomyces</taxon>
    </lineage>
</organism>
<dbReference type="PATRIC" id="fig|1125718.3.peg.869"/>
<dbReference type="AlphaFoldDB" id="J0NHC2"/>
<dbReference type="EMBL" id="AKFT01000058">
    <property type="protein sequence ID" value="EJF46494.1"/>
    <property type="molecule type" value="Genomic_DNA"/>
</dbReference>
<evidence type="ECO:0000256" key="1">
    <source>
        <dbReference type="SAM" id="Phobius"/>
    </source>
</evidence>
<keyword evidence="3" id="KW-1185">Reference proteome</keyword>
<keyword evidence="1" id="KW-0812">Transmembrane</keyword>